<gene>
    <name evidence="2" type="ORF">PXC00_12665</name>
</gene>
<dbReference type="InterPro" id="IPR033469">
    <property type="entry name" value="CYTH-like_dom_sf"/>
</dbReference>
<dbReference type="Gene3D" id="2.40.320.10">
    <property type="entry name" value="Hypothetical Protein Pfu-838710-001"/>
    <property type="match status" value="1"/>
</dbReference>
<proteinExistence type="predicted"/>
<dbReference type="InterPro" id="IPR012042">
    <property type="entry name" value="NeuTTM/CthTTM-like"/>
</dbReference>
<dbReference type="Proteomes" id="UP001300604">
    <property type="component" value="Chromosome"/>
</dbReference>
<evidence type="ECO:0008006" key="4">
    <source>
        <dbReference type="Google" id="ProtNLM"/>
    </source>
</evidence>
<dbReference type="RefSeq" id="WP_275844092.1">
    <property type="nucleotide sequence ID" value="NZ_CP135996.1"/>
</dbReference>
<evidence type="ECO:0000313" key="2">
    <source>
        <dbReference type="EMBL" id="WOC32029.1"/>
    </source>
</evidence>
<evidence type="ECO:0000256" key="1">
    <source>
        <dbReference type="PIRSR" id="PIRSR016487-1"/>
    </source>
</evidence>
<name>A0AA97D810_9FIRM</name>
<dbReference type="SUPFAM" id="SSF55154">
    <property type="entry name" value="CYTH-like phosphatases"/>
    <property type="match status" value="1"/>
</dbReference>
<keyword evidence="3" id="KW-1185">Reference proteome</keyword>
<reference evidence="3" key="3">
    <citation type="submission" date="2024-06" db="EMBL/GenBank/DDBJ databases">
        <authorList>
            <person name="Zeng C."/>
        </authorList>
    </citation>
    <scope>NUCLEOTIDE SEQUENCE [LARGE SCALE GENOMIC DNA]</scope>
    <source>
        <strain evidence="3">ZCY20-5</strain>
    </source>
</reference>
<dbReference type="PIRSF" id="PIRSF016487">
    <property type="entry name" value="CYTH_UCP016487"/>
    <property type="match status" value="1"/>
</dbReference>
<reference evidence="2 3" key="1">
    <citation type="submission" date="2024-06" db="EMBL/GenBank/DDBJ databases">
        <title>Caproicibacterium argilliputei sp. nov, a novel caproic acid producing anaerobic bacterium isolated from pit mud.</title>
        <authorList>
            <person name="Xia S."/>
        </authorList>
    </citation>
    <scope>NUCLEOTIDE SEQUENCE [LARGE SCALE GENOMIC DNA]</scope>
    <source>
        <strain evidence="2 3">ZCY20-5</strain>
    </source>
</reference>
<dbReference type="AlphaFoldDB" id="A0AA97D810"/>
<evidence type="ECO:0000313" key="3">
    <source>
        <dbReference type="Proteomes" id="UP001300604"/>
    </source>
</evidence>
<dbReference type="KEGG" id="carl:PXC00_12665"/>
<sequence length="156" mass="17643">MEIERKWLMEAKPQGFPVLEEAVVYQGYLCTRPTVRIRSKTCGGQTGYRLCIKGKGTLVREEIELDLPPEKFEALSRLLTQPMIRKDYTVFALPDGLRLEYSEVDTGKPGAFAYAEVEFSSVEAAHAFRAPACLGREVTEEPGWTMADYWNKCVQA</sequence>
<feature type="active site" description="Proton acceptor" evidence="1">
    <location>
        <position position="28"/>
    </location>
</feature>
<organism evidence="2 3">
    <name type="scientific">Caproicibacterium argilliputei</name>
    <dbReference type="NCBI Taxonomy" id="3030016"/>
    <lineage>
        <taxon>Bacteria</taxon>
        <taxon>Bacillati</taxon>
        <taxon>Bacillota</taxon>
        <taxon>Clostridia</taxon>
        <taxon>Eubacteriales</taxon>
        <taxon>Oscillospiraceae</taxon>
        <taxon>Caproicibacterium</taxon>
    </lineage>
</organism>
<accession>A0AA97D810</accession>
<reference evidence="3" key="2">
    <citation type="submission" date="2024-06" db="EMBL/GenBank/DDBJ databases">
        <title>Caproicibacterium argilliputei sp. nov, a novel caproic acid producing anaerobic bacterium isolated from pit mud.</title>
        <authorList>
            <person name="Zeng C."/>
        </authorList>
    </citation>
    <scope>NUCLEOTIDE SEQUENCE [LARGE SCALE GENOMIC DNA]</scope>
    <source>
        <strain evidence="3">ZCY20-5</strain>
    </source>
</reference>
<protein>
    <recommendedName>
        <fullName evidence="4">CYTH domain-containing protein</fullName>
    </recommendedName>
</protein>
<dbReference type="EMBL" id="CP135996">
    <property type="protein sequence ID" value="WOC32029.1"/>
    <property type="molecule type" value="Genomic_DNA"/>
</dbReference>